<sequence length="247" mass="28807">MKKEWEEMKLRAIIIFIILFGIFISLAPLQNWTINILNEYSSVTQKYVNKDFVEALKKWDFYIYSQWFGKNFGQFIPIIAIIFAFPLFSREYENGTMDFLLTRASRKRVFLNKFSTSFIVLLVEITILSLLPLIYSILFSKELNSSYTSKFLIHSLIGAIFWYSLTLVFTVQFNDQVKPILFPVAILAISTALGILRPLKILNTYNYILGSTIFKTGSIDWKYSITLALLSVILIIFSYIVFKRKEI</sequence>
<reference evidence="3" key="1">
    <citation type="submission" date="2016-11" db="EMBL/GenBank/DDBJ databases">
        <authorList>
            <person name="Varghese N."/>
            <person name="Submissions S."/>
        </authorList>
    </citation>
    <scope>NUCLEOTIDE SEQUENCE [LARGE SCALE GENOMIC DNA]</scope>
    <source>
        <strain evidence="3">DSM 15807</strain>
    </source>
</reference>
<dbReference type="Pfam" id="PF12679">
    <property type="entry name" value="ABC2_membrane_2"/>
    <property type="match status" value="1"/>
</dbReference>
<evidence type="ECO:0000313" key="3">
    <source>
        <dbReference type="Proteomes" id="UP000242592"/>
    </source>
</evidence>
<dbReference type="STRING" id="1123380.SAMN02745199_1631"/>
<dbReference type="EMBL" id="FQXN01000008">
    <property type="protein sequence ID" value="SHH58198.1"/>
    <property type="molecule type" value="Genomic_DNA"/>
</dbReference>
<feature type="transmembrane region" description="Helical" evidence="1">
    <location>
        <begin position="180"/>
        <end position="201"/>
    </location>
</feature>
<dbReference type="PANTHER" id="PTHR37305:SF1">
    <property type="entry name" value="MEMBRANE PROTEIN"/>
    <property type="match status" value="1"/>
</dbReference>
<feature type="transmembrane region" description="Helical" evidence="1">
    <location>
        <begin position="72"/>
        <end position="89"/>
    </location>
</feature>
<dbReference type="Proteomes" id="UP000242592">
    <property type="component" value="Unassembled WGS sequence"/>
</dbReference>
<dbReference type="GO" id="GO:0005886">
    <property type="term" value="C:plasma membrane"/>
    <property type="evidence" value="ECO:0007669"/>
    <property type="project" value="UniProtKB-SubCell"/>
</dbReference>
<organism evidence="2 3">
    <name type="scientific">Thermosipho atlanticus DSM 15807</name>
    <dbReference type="NCBI Taxonomy" id="1123380"/>
    <lineage>
        <taxon>Bacteria</taxon>
        <taxon>Thermotogati</taxon>
        <taxon>Thermotogota</taxon>
        <taxon>Thermotogae</taxon>
        <taxon>Thermotogales</taxon>
        <taxon>Fervidobacteriaceae</taxon>
        <taxon>Thermosipho</taxon>
    </lineage>
</organism>
<gene>
    <name evidence="2" type="ORF">SAMN02745199_1631</name>
</gene>
<protein>
    <submittedName>
        <fullName evidence="2">ABC-2 family transporter protein</fullName>
    </submittedName>
</protein>
<dbReference type="GO" id="GO:0140359">
    <property type="term" value="F:ABC-type transporter activity"/>
    <property type="evidence" value="ECO:0007669"/>
    <property type="project" value="InterPro"/>
</dbReference>
<keyword evidence="1" id="KW-0472">Membrane</keyword>
<keyword evidence="1" id="KW-1133">Transmembrane helix</keyword>
<name>A0A1M5U5I1_9BACT</name>
<feature type="transmembrane region" description="Helical" evidence="1">
    <location>
        <begin position="110"/>
        <end position="139"/>
    </location>
</feature>
<dbReference type="AlphaFoldDB" id="A0A1M5U5I1"/>
<feature type="transmembrane region" description="Helical" evidence="1">
    <location>
        <begin position="221"/>
        <end position="242"/>
    </location>
</feature>
<dbReference type="PANTHER" id="PTHR37305">
    <property type="entry name" value="INTEGRAL MEMBRANE PROTEIN-RELATED"/>
    <property type="match status" value="1"/>
</dbReference>
<evidence type="ECO:0000313" key="2">
    <source>
        <dbReference type="EMBL" id="SHH58198.1"/>
    </source>
</evidence>
<feature type="transmembrane region" description="Helical" evidence="1">
    <location>
        <begin position="151"/>
        <end position="173"/>
    </location>
</feature>
<keyword evidence="3" id="KW-1185">Reference proteome</keyword>
<proteinExistence type="predicted"/>
<dbReference type="OrthoDB" id="43593at2"/>
<accession>A0A1M5U5I1</accession>
<dbReference type="RefSeq" id="WP_073073983.1">
    <property type="nucleotide sequence ID" value="NZ_FQXN01000008.1"/>
</dbReference>
<evidence type="ECO:0000256" key="1">
    <source>
        <dbReference type="SAM" id="Phobius"/>
    </source>
</evidence>
<keyword evidence="1" id="KW-0812">Transmembrane</keyword>
<feature type="transmembrane region" description="Helical" evidence="1">
    <location>
        <begin position="12"/>
        <end position="29"/>
    </location>
</feature>